<feature type="transmembrane region" description="Helical" evidence="5">
    <location>
        <begin position="30"/>
        <end position="52"/>
    </location>
</feature>
<feature type="transmembrane region" description="Helical" evidence="5">
    <location>
        <begin position="72"/>
        <end position="93"/>
    </location>
</feature>
<dbReference type="EMBL" id="CAJOBD010009497">
    <property type="protein sequence ID" value="CAF4136376.1"/>
    <property type="molecule type" value="Genomic_DNA"/>
</dbReference>
<dbReference type="Proteomes" id="UP000663836">
    <property type="component" value="Unassembled WGS sequence"/>
</dbReference>
<keyword evidence="3 5" id="KW-1133">Transmembrane helix</keyword>
<comment type="subcellular location">
    <subcellularLocation>
        <location evidence="1">Membrane</location>
    </subcellularLocation>
</comment>
<evidence type="ECO:0000313" key="8">
    <source>
        <dbReference type="Proteomes" id="UP000663836"/>
    </source>
</evidence>
<gene>
    <name evidence="7" type="ORF">JBS370_LOCUS33292</name>
</gene>
<evidence type="ECO:0000256" key="5">
    <source>
        <dbReference type="SAM" id="Phobius"/>
    </source>
</evidence>
<accession>A0A819X439</accession>
<reference evidence="7" key="1">
    <citation type="submission" date="2021-02" db="EMBL/GenBank/DDBJ databases">
        <authorList>
            <person name="Nowell W R."/>
        </authorList>
    </citation>
    <scope>NUCLEOTIDE SEQUENCE</scope>
</reference>
<comment type="caution">
    <text evidence="7">The sequence shown here is derived from an EMBL/GenBank/DDBJ whole genome shotgun (WGS) entry which is preliminary data.</text>
</comment>
<keyword evidence="2 5" id="KW-0812">Transmembrane</keyword>
<dbReference type="AlphaFoldDB" id="A0A819X439"/>
<evidence type="ECO:0000256" key="3">
    <source>
        <dbReference type="ARBA" id="ARBA00022989"/>
    </source>
</evidence>
<feature type="domain" description="G-protein coupled receptors family 1 profile" evidence="6">
    <location>
        <begin position="1"/>
        <end position="136"/>
    </location>
</feature>
<protein>
    <recommendedName>
        <fullName evidence="6">G-protein coupled receptors family 1 profile domain-containing protein</fullName>
    </recommendedName>
</protein>
<evidence type="ECO:0000313" key="7">
    <source>
        <dbReference type="EMBL" id="CAF4136376.1"/>
    </source>
</evidence>
<proteinExistence type="predicted"/>
<dbReference type="InterPro" id="IPR017452">
    <property type="entry name" value="GPCR_Rhodpsn_7TM"/>
</dbReference>
<dbReference type="PROSITE" id="PS50262">
    <property type="entry name" value="G_PROTEIN_RECEP_F1_2"/>
    <property type="match status" value="1"/>
</dbReference>
<dbReference type="SUPFAM" id="SSF81321">
    <property type="entry name" value="Family A G protein-coupled receptor-like"/>
    <property type="match status" value="1"/>
</dbReference>
<dbReference type="Gene3D" id="1.20.1070.10">
    <property type="entry name" value="Rhodopsin 7-helix transmembrane proteins"/>
    <property type="match status" value="1"/>
</dbReference>
<feature type="transmembrane region" description="Helical" evidence="5">
    <location>
        <begin position="117"/>
        <end position="136"/>
    </location>
</feature>
<dbReference type="GO" id="GO:0016020">
    <property type="term" value="C:membrane"/>
    <property type="evidence" value="ECO:0007669"/>
    <property type="project" value="UniProtKB-SubCell"/>
</dbReference>
<name>A0A819X439_9BILA</name>
<organism evidence="7 8">
    <name type="scientific">Rotaria sordida</name>
    <dbReference type="NCBI Taxonomy" id="392033"/>
    <lineage>
        <taxon>Eukaryota</taxon>
        <taxon>Metazoa</taxon>
        <taxon>Spiralia</taxon>
        <taxon>Gnathifera</taxon>
        <taxon>Rotifera</taxon>
        <taxon>Eurotatoria</taxon>
        <taxon>Bdelloidea</taxon>
        <taxon>Philodinida</taxon>
        <taxon>Philodinidae</taxon>
        <taxon>Rotaria</taxon>
    </lineage>
</organism>
<evidence type="ECO:0000256" key="2">
    <source>
        <dbReference type="ARBA" id="ARBA00022692"/>
    </source>
</evidence>
<keyword evidence="4 5" id="KW-0472">Membrane</keyword>
<sequence>MTGSPMTLFLRSWLGISLSNSPFGCRILSFYIYSSALFVTLMLIFAAIDRFFASSSSAHLRNLSKVHVAQKVIIIAGIFTIIYSSPFIIIQYWDYTNNRCSQLSTTIIVLYLSSRVVIYYLMAPLTMAIFGLLTIYNIRSQKGRVAPVVINRVQLNHQRRTDGQLARMLIIQVSNLTNNQTTTLLGFSLLLLLPSTYDDSPLLDLLFNTTIKQKYEDKHSHVHEQINTIPNSETF</sequence>
<evidence type="ECO:0000259" key="6">
    <source>
        <dbReference type="PROSITE" id="PS50262"/>
    </source>
</evidence>
<evidence type="ECO:0000256" key="1">
    <source>
        <dbReference type="ARBA" id="ARBA00004370"/>
    </source>
</evidence>
<evidence type="ECO:0000256" key="4">
    <source>
        <dbReference type="ARBA" id="ARBA00023136"/>
    </source>
</evidence>